<evidence type="ECO:0000313" key="3">
    <source>
        <dbReference type="Proteomes" id="UP000182584"/>
    </source>
</evidence>
<dbReference type="OrthoDB" id="2003409at2"/>
<name>A0A1H9U6H0_BUTFI</name>
<gene>
    <name evidence="2" type="ORF">SAMN04487884_11776</name>
</gene>
<protein>
    <submittedName>
        <fullName evidence="2">PilZ domain-containing protein</fullName>
    </submittedName>
</protein>
<evidence type="ECO:0000313" key="2">
    <source>
        <dbReference type="EMBL" id="SES05065.1"/>
    </source>
</evidence>
<organism evidence="2 3">
    <name type="scientific">Butyrivibrio fibrisolvens</name>
    <dbReference type="NCBI Taxonomy" id="831"/>
    <lineage>
        <taxon>Bacteria</taxon>
        <taxon>Bacillati</taxon>
        <taxon>Bacillota</taxon>
        <taxon>Clostridia</taxon>
        <taxon>Lachnospirales</taxon>
        <taxon>Lachnospiraceae</taxon>
        <taxon>Butyrivibrio</taxon>
    </lineage>
</organism>
<dbReference type="RefSeq" id="WP_074756935.1">
    <property type="nucleotide sequence ID" value="NZ_FOGJ01000017.1"/>
</dbReference>
<feature type="domain" description="PilZ" evidence="1">
    <location>
        <begin position="99"/>
        <end position="193"/>
    </location>
</feature>
<evidence type="ECO:0000259" key="1">
    <source>
        <dbReference type="Pfam" id="PF07238"/>
    </source>
</evidence>
<dbReference type="EMBL" id="FOGJ01000017">
    <property type="protein sequence ID" value="SES05065.1"/>
    <property type="molecule type" value="Genomic_DNA"/>
</dbReference>
<dbReference type="AlphaFoldDB" id="A0A1H9U6H0"/>
<dbReference type="Pfam" id="PF07238">
    <property type="entry name" value="PilZ"/>
    <property type="match status" value="1"/>
</dbReference>
<dbReference type="Gene3D" id="2.40.10.220">
    <property type="entry name" value="predicted glycosyltransferase like domains"/>
    <property type="match status" value="1"/>
</dbReference>
<dbReference type="Proteomes" id="UP000182584">
    <property type="component" value="Unassembled WGS sequence"/>
</dbReference>
<dbReference type="SUPFAM" id="SSF141371">
    <property type="entry name" value="PilZ domain-like"/>
    <property type="match status" value="1"/>
</dbReference>
<dbReference type="InterPro" id="IPR009875">
    <property type="entry name" value="PilZ_domain"/>
</dbReference>
<proteinExistence type="predicted"/>
<accession>A0A1H9U6H0</accession>
<dbReference type="eggNOG" id="ENOG50321IV">
    <property type="taxonomic scope" value="Bacteria"/>
</dbReference>
<dbReference type="GO" id="GO:0035438">
    <property type="term" value="F:cyclic-di-GMP binding"/>
    <property type="evidence" value="ECO:0007669"/>
    <property type="project" value="InterPro"/>
</dbReference>
<sequence length="211" mass="24185">MDITDFSTGTEITIYIPIMDKMIPAVCSVVGPRGEGIMVTQPRYKGVPLNEMHDFSFSIHDKDFNRYNFKCSLIQPIAQLNNRFYYMEGLQGIDTKNYRKAKRYPVGIMGTAYAGKGRDAQVVIYDISMRGISFAMEREAVFRIGDDVTITFQEKERSRHLVIQAQIVRKFSLDDYEAVGCRMHDIGTDVMAFIKRVKDRYTNGGESEDQE</sequence>
<reference evidence="2 3" key="1">
    <citation type="submission" date="2016-10" db="EMBL/GenBank/DDBJ databases">
        <authorList>
            <person name="de Groot N.N."/>
        </authorList>
    </citation>
    <scope>NUCLEOTIDE SEQUENCE [LARGE SCALE GENOMIC DNA]</scope>
    <source>
        <strain evidence="2 3">AR40</strain>
    </source>
</reference>